<proteinExistence type="predicted"/>
<organism evidence="2 3">
    <name type="scientific">Phrynocephalus forsythii</name>
    <dbReference type="NCBI Taxonomy" id="171643"/>
    <lineage>
        <taxon>Eukaryota</taxon>
        <taxon>Metazoa</taxon>
        <taxon>Chordata</taxon>
        <taxon>Craniata</taxon>
        <taxon>Vertebrata</taxon>
        <taxon>Euteleostomi</taxon>
        <taxon>Lepidosauria</taxon>
        <taxon>Squamata</taxon>
        <taxon>Bifurcata</taxon>
        <taxon>Unidentata</taxon>
        <taxon>Episquamata</taxon>
        <taxon>Toxicofera</taxon>
        <taxon>Iguania</taxon>
        <taxon>Acrodonta</taxon>
        <taxon>Agamidae</taxon>
        <taxon>Agaminae</taxon>
        <taxon>Phrynocephalus</taxon>
    </lineage>
</organism>
<gene>
    <name evidence="2" type="ORF">JRQ81_004237</name>
</gene>
<protein>
    <submittedName>
        <fullName evidence="2">Uncharacterized protein</fullName>
    </submittedName>
</protein>
<dbReference type="Gene3D" id="1.20.5.340">
    <property type="match status" value="1"/>
</dbReference>
<keyword evidence="3" id="KW-1185">Reference proteome</keyword>
<evidence type="ECO:0000256" key="1">
    <source>
        <dbReference type="SAM" id="Coils"/>
    </source>
</evidence>
<evidence type="ECO:0000313" key="3">
    <source>
        <dbReference type="Proteomes" id="UP001142489"/>
    </source>
</evidence>
<feature type="coiled-coil region" evidence="1">
    <location>
        <begin position="19"/>
        <end position="46"/>
    </location>
</feature>
<comment type="caution">
    <text evidence="2">The sequence shown here is derived from an EMBL/GenBank/DDBJ whole genome shotgun (WGS) entry which is preliminary data.</text>
</comment>
<name>A0A9Q0Y220_9SAUR</name>
<sequence>MKEMRQMKSELAGLMSLGLKDVMRKMDELSRKVDNTKQDLSREIKQTQAAVDRNGQKLENMAGEIKSLDTCVTKNESEIKSQKQELLTAKKKLTYMEDYSRRQNDKKKKEIYELFSEKMCCDYILVQCS</sequence>
<keyword evidence="1" id="KW-0175">Coiled coil</keyword>
<evidence type="ECO:0000313" key="2">
    <source>
        <dbReference type="EMBL" id="KAJ7340950.1"/>
    </source>
</evidence>
<dbReference type="AlphaFoldDB" id="A0A9Q0Y220"/>
<accession>A0A9Q0Y220</accession>
<reference evidence="2" key="1">
    <citation type="journal article" date="2023" name="DNA Res.">
        <title>Chromosome-level genome assembly of Phrynocephalus forsythii using third-generation DNA sequencing and Hi-C analysis.</title>
        <authorList>
            <person name="Qi Y."/>
            <person name="Zhao W."/>
            <person name="Zhao Y."/>
            <person name="Niu C."/>
            <person name="Cao S."/>
            <person name="Zhang Y."/>
        </authorList>
    </citation>
    <scope>NUCLEOTIDE SEQUENCE</scope>
    <source>
        <tissue evidence="2">Muscle</tissue>
    </source>
</reference>
<dbReference type="EMBL" id="JAPFRF010000002">
    <property type="protein sequence ID" value="KAJ7340950.1"/>
    <property type="molecule type" value="Genomic_DNA"/>
</dbReference>
<dbReference type="Proteomes" id="UP001142489">
    <property type="component" value="Unassembled WGS sequence"/>
</dbReference>